<feature type="region of interest" description="Disordered" evidence="1">
    <location>
        <begin position="18"/>
        <end position="60"/>
    </location>
</feature>
<organism evidence="2">
    <name type="scientific">Oryza sativa subsp. japonica</name>
    <name type="common">Rice</name>
    <dbReference type="NCBI Taxonomy" id="39947"/>
    <lineage>
        <taxon>Eukaryota</taxon>
        <taxon>Viridiplantae</taxon>
        <taxon>Streptophyta</taxon>
        <taxon>Embryophyta</taxon>
        <taxon>Tracheophyta</taxon>
        <taxon>Spermatophyta</taxon>
        <taxon>Magnoliopsida</taxon>
        <taxon>Liliopsida</taxon>
        <taxon>Poales</taxon>
        <taxon>Poaceae</taxon>
        <taxon>BOP clade</taxon>
        <taxon>Oryzoideae</taxon>
        <taxon>Oryzeae</taxon>
        <taxon>Oryzinae</taxon>
        <taxon>Oryza</taxon>
        <taxon>Oryza sativa</taxon>
    </lineage>
</organism>
<accession>A0A8J8XEU5</accession>
<sequence>MDDRPKFTQIELRSGLVLLPPGYTPSRVARGGGKKKRGTAAGAGTSRPRSTPTPVRAESVGSSVYPAVNAVDMVADGAQGGLGFPEVPPGFEKVKAEPAPATPAPVASPSTPAAKKLVNPAREEWRIWREEKSLAGLDFRGRIGDFAP</sequence>
<dbReference type="AlphaFoldDB" id="A0A8J8XEU5"/>
<feature type="region of interest" description="Disordered" evidence="1">
    <location>
        <begin position="93"/>
        <end position="119"/>
    </location>
</feature>
<gene>
    <name evidence="2" type="ORF">OsJ_29500</name>
</gene>
<reference evidence="2" key="1">
    <citation type="journal article" date="2005" name="PLoS Biol.">
        <title>The genomes of Oryza sativa: a history of duplications.</title>
        <authorList>
            <person name="Yu J."/>
            <person name="Wang J."/>
            <person name="Lin W."/>
            <person name="Li S."/>
            <person name="Li H."/>
            <person name="Zhou J."/>
            <person name="Ni P."/>
            <person name="Dong W."/>
            <person name="Hu S."/>
            <person name="Zeng C."/>
            <person name="Zhang J."/>
            <person name="Zhang Y."/>
            <person name="Li R."/>
            <person name="Xu Z."/>
            <person name="Li S."/>
            <person name="Li X."/>
            <person name="Zheng H."/>
            <person name="Cong L."/>
            <person name="Lin L."/>
            <person name="Yin J."/>
            <person name="Geng J."/>
            <person name="Li G."/>
            <person name="Shi J."/>
            <person name="Liu J."/>
            <person name="Lv H."/>
            <person name="Li J."/>
            <person name="Wang J."/>
            <person name="Deng Y."/>
            <person name="Ran L."/>
            <person name="Shi X."/>
            <person name="Wang X."/>
            <person name="Wu Q."/>
            <person name="Li C."/>
            <person name="Ren X."/>
            <person name="Wang J."/>
            <person name="Wang X."/>
            <person name="Li D."/>
            <person name="Liu D."/>
            <person name="Zhang X."/>
            <person name="Ji Z."/>
            <person name="Zhao W."/>
            <person name="Sun Y."/>
            <person name="Zhang Z."/>
            <person name="Bao J."/>
            <person name="Han Y."/>
            <person name="Dong L."/>
            <person name="Ji J."/>
            <person name="Chen P."/>
            <person name="Wu S."/>
            <person name="Liu J."/>
            <person name="Xiao Y."/>
            <person name="Bu D."/>
            <person name="Tan J."/>
            <person name="Yang L."/>
            <person name="Ye C."/>
            <person name="Zhang J."/>
            <person name="Xu J."/>
            <person name="Zhou Y."/>
            <person name="Yu Y."/>
            <person name="Zhang B."/>
            <person name="Zhuang S."/>
            <person name="Wei H."/>
            <person name="Liu B."/>
            <person name="Lei M."/>
            <person name="Yu H."/>
            <person name="Li Y."/>
            <person name="Xu H."/>
            <person name="Wei S."/>
            <person name="He X."/>
            <person name="Fang L."/>
            <person name="Zhang Z."/>
            <person name="Zhang Y."/>
            <person name="Huang X."/>
            <person name="Su Z."/>
            <person name="Tong W."/>
            <person name="Li J."/>
            <person name="Tong Z."/>
            <person name="Li S."/>
            <person name="Ye J."/>
            <person name="Wang L."/>
            <person name="Fang L."/>
            <person name="Lei T."/>
            <person name="Chen C."/>
            <person name="Chen H."/>
            <person name="Xu Z."/>
            <person name="Li H."/>
            <person name="Huang H."/>
            <person name="Zhang F."/>
            <person name="Xu H."/>
            <person name="Li N."/>
            <person name="Zhao C."/>
            <person name="Li S."/>
            <person name="Dong L."/>
            <person name="Huang Y."/>
            <person name="Li L."/>
            <person name="Xi Y."/>
            <person name="Qi Q."/>
            <person name="Li W."/>
            <person name="Zhang B."/>
            <person name="Hu W."/>
            <person name="Zhang Y."/>
            <person name="Tian X."/>
            <person name="Jiao Y."/>
            <person name="Liang X."/>
            <person name="Jin J."/>
            <person name="Gao L."/>
            <person name="Zheng W."/>
            <person name="Hao B."/>
            <person name="Liu S."/>
            <person name="Wang W."/>
            <person name="Yuan L."/>
            <person name="Cao M."/>
            <person name="McDermott J."/>
            <person name="Samudrala R."/>
            <person name="Wang J."/>
            <person name="Wong G.K."/>
            <person name="Yang H."/>
        </authorList>
    </citation>
    <scope>NUCLEOTIDE SEQUENCE [LARGE SCALE GENOMIC DNA]</scope>
</reference>
<feature type="compositionally biased region" description="Low complexity" evidence="1">
    <location>
        <begin position="104"/>
        <end position="116"/>
    </location>
</feature>
<proteinExistence type="predicted"/>
<evidence type="ECO:0000313" key="2">
    <source>
        <dbReference type="EMBL" id="EEE69783.1"/>
    </source>
</evidence>
<name>A0A8J8XEU5_ORYSJ</name>
<dbReference type="EMBL" id="CM000146">
    <property type="protein sequence ID" value="EEE69783.1"/>
    <property type="molecule type" value="Genomic_DNA"/>
</dbReference>
<protein>
    <submittedName>
        <fullName evidence="2">Uncharacterized protein</fullName>
    </submittedName>
</protein>
<dbReference type="Proteomes" id="UP000007752">
    <property type="component" value="Chromosome 9"/>
</dbReference>
<reference evidence="2" key="2">
    <citation type="submission" date="2008-12" db="EMBL/GenBank/DDBJ databases">
        <title>Improved gene annotation of the rice (Oryza sativa) genomes.</title>
        <authorList>
            <person name="Wang J."/>
            <person name="Li R."/>
            <person name="Fan W."/>
            <person name="Huang Q."/>
            <person name="Zhang J."/>
            <person name="Zhou Y."/>
            <person name="Hu Y."/>
            <person name="Zi S."/>
            <person name="Li J."/>
            <person name="Ni P."/>
            <person name="Zheng H."/>
            <person name="Zhang Y."/>
            <person name="Zhao M."/>
            <person name="Hao Q."/>
            <person name="McDermott J."/>
            <person name="Samudrala R."/>
            <person name="Kristiansen K."/>
            <person name="Wong G.K.-S."/>
        </authorList>
    </citation>
    <scope>NUCLEOTIDE SEQUENCE</scope>
</reference>
<evidence type="ECO:0000256" key="1">
    <source>
        <dbReference type="SAM" id="MobiDB-lite"/>
    </source>
</evidence>